<evidence type="ECO:0000256" key="4">
    <source>
        <dbReference type="ARBA" id="ARBA00023136"/>
    </source>
</evidence>
<evidence type="ECO:0000256" key="2">
    <source>
        <dbReference type="ARBA" id="ARBA00022692"/>
    </source>
</evidence>
<dbReference type="PANTHER" id="PTHR12714">
    <property type="entry name" value="PROTEIN-S ISOPRENYLCYSTEINE O-METHYLTRANSFERASE"/>
    <property type="match status" value="1"/>
</dbReference>
<keyword evidence="2 5" id="KW-0812">Transmembrane</keyword>
<gene>
    <name evidence="7" type="ORF">NQ314_018005</name>
</gene>
<keyword evidence="8" id="KW-1185">Reference proteome</keyword>
<proteinExistence type="predicted"/>
<feature type="chain" id="PRO_5043698385" description="Protein-S-isoprenylcysteine O-methyltransferase" evidence="6">
    <location>
        <begin position="21"/>
        <end position="117"/>
    </location>
</feature>
<keyword evidence="3 5" id="KW-1133">Transmembrane helix</keyword>
<reference evidence="7" key="1">
    <citation type="journal article" date="2023" name="Insect Mol. Biol.">
        <title>Genome sequencing provides insights into the evolution of gene families encoding plant cell wall-degrading enzymes in longhorned beetles.</title>
        <authorList>
            <person name="Shin N.R."/>
            <person name="Okamura Y."/>
            <person name="Kirsch R."/>
            <person name="Pauchet Y."/>
        </authorList>
    </citation>
    <scope>NUCLEOTIDE SEQUENCE</scope>
    <source>
        <strain evidence="7">RBIC_L_NR</strain>
    </source>
</reference>
<evidence type="ECO:0000256" key="1">
    <source>
        <dbReference type="ARBA" id="ARBA00004141"/>
    </source>
</evidence>
<dbReference type="EMBL" id="JANEYF010005077">
    <property type="protein sequence ID" value="KAJ8929298.1"/>
    <property type="molecule type" value="Genomic_DNA"/>
</dbReference>
<evidence type="ECO:0000313" key="7">
    <source>
        <dbReference type="EMBL" id="KAJ8929298.1"/>
    </source>
</evidence>
<dbReference type="Proteomes" id="UP001162156">
    <property type="component" value="Unassembled WGS sequence"/>
</dbReference>
<evidence type="ECO:0000256" key="3">
    <source>
        <dbReference type="ARBA" id="ARBA00022989"/>
    </source>
</evidence>
<keyword evidence="6" id="KW-0732">Signal</keyword>
<evidence type="ECO:0000313" key="8">
    <source>
        <dbReference type="Proteomes" id="UP001162156"/>
    </source>
</evidence>
<comment type="subcellular location">
    <subcellularLocation>
        <location evidence="1">Membrane</location>
        <topology evidence="1">Multi-pass membrane protein</topology>
    </subcellularLocation>
</comment>
<dbReference type="GO" id="GO:0016020">
    <property type="term" value="C:membrane"/>
    <property type="evidence" value="ECO:0007669"/>
    <property type="project" value="UniProtKB-SubCell"/>
</dbReference>
<evidence type="ECO:0000256" key="5">
    <source>
        <dbReference type="SAM" id="Phobius"/>
    </source>
</evidence>
<evidence type="ECO:0000256" key="6">
    <source>
        <dbReference type="SAM" id="SignalP"/>
    </source>
</evidence>
<name>A0AAV8WSC0_9CUCU</name>
<accession>A0AAV8WSC0</accession>
<organism evidence="7 8">
    <name type="scientific">Rhamnusium bicolor</name>
    <dbReference type="NCBI Taxonomy" id="1586634"/>
    <lineage>
        <taxon>Eukaryota</taxon>
        <taxon>Metazoa</taxon>
        <taxon>Ecdysozoa</taxon>
        <taxon>Arthropoda</taxon>
        <taxon>Hexapoda</taxon>
        <taxon>Insecta</taxon>
        <taxon>Pterygota</taxon>
        <taxon>Neoptera</taxon>
        <taxon>Endopterygota</taxon>
        <taxon>Coleoptera</taxon>
        <taxon>Polyphaga</taxon>
        <taxon>Cucujiformia</taxon>
        <taxon>Chrysomeloidea</taxon>
        <taxon>Cerambycidae</taxon>
        <taxon>Lepturinae</taxon>
        <taxon>Rhagiini</taxon>
        <taxon>Rhamnusium</taxon>
    </lineage>
</organism>
<evidence type="ECO:0008006" key="9">
    <source>
        <dbReference type="Google" id="ProtNLM"/>
    </source>
</evidence>
<feature type="transmembrane region" description="Helical" evidence="5">
    <location>
        <begin position="68"/>
        <end position="85"/>
    </location>
</feature>
<keyword evidence="4 5" id="KW-0472">Membrane</keyword>
<dbReference type="GO" id="GO:0005783">
    <property type="term" value="C:endoplasmic reticulum"/>
    <property type="evidence" value="ECO:0007669"/>
    <property type="project" value="TreeGrafter"/>
</dbReference>
<comment type="caution">
    <text evidence="7">The sequence shown here is derived from an EMBL/GenBank/DDBJ whole genome shotgun (WGS) entry which is preliminary data.</text>
</comment>
<feature type="signal peptide" evidence="6">
    <location>
        <begin position="1"/>
        <end position="20"/>
    </location>
</feature>
<protein>
    <recommendedName>
        <fullName evidence="9">Protein-S-isoprenylcysteine O-methyltransferase</fullName>
    </recommendedName>
</protein>
<dbReference type="AlphaFoldDB" id="A0AAV8WSC0"/>
<dbReference type="PANTHER" id="PTHR12714:SF9">
    <property type="entry name" value="PROTEIN-S-ISOPRENYLCYSTEINE O-METHYLTRANSFERASE"/>
    <property type="match status" value="1"/>
</dbReference>
<dbReference type="GO" id="GO:0004671">
    <property type="term" value="F:protein C-terminal S-isoprenylcysteine carboxyl O-methyltransferase activity"/>
    <property type="evidence" value="ECO:0007669"/>
    <property type="project" value="TreeGrafter"/>
</dbReference>
<sequence length="117" mass="13490">MCKYLVVTCVLWHFFHFSEFIAIAIVQPRQVSTDSFVINHSPQYTVAAITSWVEFFTEGYLFPGMKQIYWLSNIGLTICIFGELLRKMAMFTAGSSFNHLVQCEKIQGSCFGNTWRI</sequence>